<dbReference type="GO" id="GO:0016787">
    <property type="term" value="F:hydrolase activity"/>
    <property type="evidence" value="ECO:0007669"/>
    <property type="project" value="UniProtKB-KW"/>
</dbReference>
<dbReference type="PANTHER" id="PTHR31609:SF1">
    <property type="entry name" value="CARBOHYDRATE DEACETYLASE"/>
    <property type="match status" value="1"/>
</dbReference>
<reference evidence="6" key="2">
    <citation type="journal article" date="2021" name="PeerJ">
        <title>Extensive microbial diversity within the chicken gut microbiome revealed by metagenomics and culture.</title>
        <authorList>
            <person name="Gilroy R."/>
            <person name="Ravi A."/>
            <person name="Getino M."/>
            <person name="Pursley I."/>
            <person name="Horton D.L."/>
            <person name="Alikhan N.F."/>
            <person name="Baker D."/>
            <person name="Gharbi K."/>
            <person name="Hall N."/>
            <person name="Watson M."/>
            <person name="Adriaenssens E.M."/>
            <person name="Foster-Nyarko E."/>
            <person name="Jarju S."/>
            <person name="Secka A."/>
            <person name="Antonio M."/>
            <person name="Oren A."/>
            <person name="Chaudhuri R.R."/>
            <person name="La Ragione R."/>
            <person name="Hildebrand F."/>
            <person name="Pallen M.J."/>
        </authorList>
    </citation>
    <scope>NUCLEOTIDE SEQUENCE</scope>
    <source>
        <strain evidence="6">CHK195-11698</strain>
    </source>
</reference>
<evidence type="ECO:0000256" key="5">
    <source>
        <dbReference type="ARBA" id="ARBA00023277"/>
    </source>
</evidence>
<dbReference type="InterPro" id="IPR011330">
    <property type="entry name" value="Glyco_hydro/deAcase_b/a-brl"/>
</dbReference>
<keyword evidence="2" id="KW-0479">Metal-binding</keyword>
<evidence type="ECO:0000256" key="3">
    <source>
        <dbReference type="ARBA" id="ARBA00022801"/>
    </source>
</evidence>
<evidence type="ECO:0000313" key="7">
    <source>
        <dbReference type="Proteomes" id="UP000824175"/>
    </source>
</evidence>
<keyword evidence="4" id="KW-0460">Magnesium</keyword>
<reference evidence="6" key="1">
    <citation type="submission" date="2020-10" db="EMBL/GenBank/DDBJ databases">
        <authorList>
            <person name="Gilroy R."/>
        </authorList>
    </citation>
    <scope>NUCLEOTIDE SEQUENCE</scope>
    <source>
        <strain evidence="6">CHK195-11698</strain>
    </source>
</reference>
<evidence type="ECO:0000256" key="1">
    <source>
        <dbReference type="ARBA" id="ARBA00001946"/>
    </source>
</evidence>
<dbReference type="SUPFAM" id="SSF88713">
    <property type="entry name" value="Glycoside hydrolase/deacetylase"/>
    <property type="match status" value="1"/>
</dbReference>
<comment type="cofactor">
    <cofactor evidence="1">
        <name>Mg(2+)</name>
        <dbReference type="ChEBI" id="CHEBI:18420"/>
    </cofactor>
</comment>
<dbReference type="InterPro" id="IPR006879">
    <property type="entry name" value="YdjC-like"/>
</dbReference>
<dbReference type="Gene3D" id="3.20.20.370">
    <property type="entry name" value="Glycoside hydrolase/deacetylase"/>
    <property type="match status" value="1"/>
</dbReference>
<keyword evidence="5" id="KW-0119">Carbohydrate metabolism</keyword>
<evidence type="ECO:0000256" key="4">
    <source>
        <dbReference type="ARBA" id="ARBA00022842"/>
    </source>
</evidence>
<dbReference type="EMBL" id="DVMJ01000021">
    <property type="protein sequence ID" value="HIU13032.1"/>
    <property type="molecule type" value="Genomic_DNA"/>
</dbReference>
<dbReference type="AlphaFoldDB" id="A0A9D1L0L8"/>
<dbReference type="GO" id="GO:0005975">
    <property type="term" value="P:carbohydrate metabolic process"/>
    <property type="evidence" value="ECO:0007669"/>
    <property type="project" value="InterPro"/>
</dbReference>
<keyword evidence="3" id="KW-0378">Hydrolase</keyword>
<accession>A0A9D1L0L8</accession>
<organism evidence="6 7">
    <name type="scientific">Candidatus Fimiplasma intestinipullorum</name>
    <dbReference type="NCBI Taxonomy" id="2840825"/>
    <lineage>
        <taxon>Bacteria</taxon>
        <taxon>Bacillati</taxon>
        <taxon>Bacillota</taxon>
        <taxon>Clostridia</taxon>
        <taxon>Eubacteriales</taxon>
        <taxon>Candidatus Fimiplasma</taxon>
    </lineage>
</organism>
<protein>
    <submittedName>
        <fullName evidence="6">ChbG/HpnK family deacetylase</fullName>
    </submittedName>
</protein>
<gene>
    <name evidence="6" type="ORF">IAD15_03065</name>
</gene>
<evidence type="ECO:0000256" key="2">
    <source>
        <dbReference type="ARBA" id="ARBA00022723"/>
    </source>
</evidence>
<proteinExistence type="predicted"/>
<dbReference type="GO" id="GO:0046872">
    <property type="term" value="F:metal ion binding"/>
    <property type="evidence" value="ECO:0007669"/>
    <property type="project" value="UniProtKB-KW"/>
</dbReference>
<name>A0A9D1L0L8_9FIRM</name>
<sequence length="260" mass="29489">MTRIIWNADDIGYSEAVSLGIIKAHRDGLIKSTTMMTNMEAAPFAAHLLKDHPGLYCGQHTNIVVGRPVANPALLPSLVDEQGYFNVKERLKRGLKLNVEEIKIEVRAQAARFQELMGHAPTHIEGHAVQDPGLKQAIREVATEMGVHYTDSEIVWIDGKPVEVIDQHHSGYEVPVRPKVMYYQDTVSVDYWLKDVAGLLQEDLVEMHTHPGYVDQTLLTLSSYHIPRAKEVAIACDPRVRWWAEDHHVEFITFEDIRKI</sequence>
<dbReference type="PANTHER" id="PTHR31609">
    <property type="entry name" value="YDJC DEACETYLASE FAMILY MEMBER"/>
    <property type="match status" value="1"/>
</dbReference>
<dbReference type="Proteomes" id="UP000824175">
    <property type="component" value="Unassembled WGS sequence"/>
</dbReference>
<evidence type="ECO:0000313" key="6">
    <source>
        <dbReference type="EMBL" id="HIU13032.1"/>
    </source>
</evidence>
<comment type="caution">
    <text evidence="6">The sequence shown here is derived from an EMBL/GenBank/DDBJ whole genome shotgun (WGS) entry which is preliminary data.</text>
</comment>
<dbReference type="GO" id="GO:0019213">
    <property type="term" value="F:deacetylase activity"/>
    <property type="evidence" value="ECO:0007669"/>
    <property type="project" value="TreeGrafter"/>
</dbReference>
<dbReference type="Pfam" id="PF04794">
    <property type="entry name" value="YdjC"/>
    <property type="match status" value="1"/>
</dbReference>